<dbReference type="InterPro" id="IPR035925">
    <property type="entry name" value="BSD_dom_sf"/>
</dbReference>
<gene>
    <name evidence="3" type="primary">BSDC1</name>
    <name evidence="3" type="ORF">g.2211</name>
</gene>
<dbReference type="InterPro" id="IPR051494">
    <property type="entry name" value="BSD_domain-containing"/>
</dbReference>
<feature type="compositionally biased region" description="Acidic residues" evidence="1">
    <location>
        <begin position="374"/>
        <end position="384"/>
    </location>
</feature>
<accession>A0A1D1YYV1</accession>
<feature type="compositionally biased region" description="Basic and acidic residues" evidence="1">
    <location>
        <begin position="410"/>
        <end position="446"/>
    </location>
</feature>
<dbReference type="Gene3D" id="1.10.3970.10">
    <property type="entry name" value="BSD domain"/>
    <property type="match status" value="1"/>
</dbReference>
<feature type="compositionally biased region" description="Acidic residues" evidence="1">
    <location>
        <begin position="347"/>
        <end position="357"/>
    </location>
</feature>
<feature type="region of interest" description="Disordered" evidence="1">
    <location>
        <begin position="319"/>
        <end position="515"/>
    </location>
</feature>
<evidence type="ECO:0000259" key="2">
    <source>
        <dbReference type="PROSITE" id="PS50858"/>
    </source>
</evidence>
<feature type="non-terminal residue" evidence="3">
    <location>
        <position position="1"/>
    </location>
</feature>
<protein>
    <submittedName>
        <fullName evidence="3">BSD domain-containing protein 1</fullName>
    </submittedName>
</protein>
<feature type="compositionally biased region" description="Acidic residues" evidence="1">
    <location>
        <begin position="457"/>
        <end position="472"/>
    </location>
</feature>
<sequence>ADPHHQHTQHSTHPTSPALSWFPNRLSFFLFPPSSAHTLACPPRRFSSAMDFFKSVFSGDPDPTPTADDDEERAADEVDGVPGPDPGPSGGVPGAGAAPWGRFTGLIKTLASKSESVMETYRRDLEEFGTGLRKETTAIREAIRDLPTSLEAGASVAQESLETVGQAIDDFGGSVWRGTAEIISHGKDALLSVDADASLDLASYPLDPSAQSGGAASNRYSRFDAKVLGIQSDPTTFSEEPDGTEDFRAWAAGFQLAEKEEEIESLLEENKALEGNLARLVPQVVDRETFWSRYFYKVHKLKQAEDVRANLVKRAISREEEEEDLSWEFEDEDTEKDRKEEPKGQEGGEEQGDEPQTGEESGGVSVPEKGIVDETPDPVMEENSAENSLEHESAAEAVSASSPKNVPSEMKGDDSQFNHREAAIKPDDKVPPEGKGDTVESCKDSDVSVVSSQPSIPEEDDLGWDEIEDLGDNDEKKVGVSARSPDKIDLHKKFSAAEDDDDLSWDIEDDEPIKS</sequence>
<name>A0A1D1YYV1_9ARAE</name>
<dbReference type="SUPFAM" id="SSF140383">
    <property type="entry name" value="BSD domain-like"/>
    <property type="match status" value="1"/>
</dbReference>
<dbReference type="InterPro" id="IPR005607">
    <property type="entry name" value="BSD_dom"/>
</dbReference>
<feature type="compositionally biased region" description="Basic and acidic residues" evidence="1">
    <location>
        <begin position="473"/>
        <end position="496"/>
    </location>
</feature>
<evidence type="ECO:0000256" key="1">
    <source>
        <dbReference type="SAM" id="MobiDB-lite"/>
    </source>
</evidence>
<feature type="compositionally biased region" description="Acidic residues" evidence="1">
    <location>
        <begin position="319"/>
        <end position="334"/>
    </location>
</feature>
<feature type="domain" description="BSD" evidence="2">
    <location>
        <begin position="250"/>
        <end position="302"/>
    </location>
</feature>
<dbReference type="PROSITE" id="PS50858">
    <property type="entry name" value="BSD"/>
    <property type="match status" value="1"/>
</dbReference>
<feature type="region of interest" description="Disordered" evidence="1">
    <location>
        <begin position="57"/>
        <end position="98"/>
    </location>
</feature>
<evidence type="ECO:0000313" key="3">
    <source>
        <dbReference type="EMBL" id="JAT59802.1"/>
    </source>
</evidence>
<dbReference type="PANTHER" id="PTHR16019:SF5">
    <property type="entry name" value="BSD DOMAIN-CONTAINING PROTEIN 1"/>
    <property type="match status" value="1"/>
</dbReference>
<organism evidence="3">
    <name type="scientific">Anthurium amnicola</name>
    <dbReference type="NCBI Taxonomy" id="1678845"/>
    <lineage>
        <taxon>Eukaryota</taxon>
        <taxon>Viridiplantae</taxon>
        <taxon>Streptophyta</taxon>
        <taxon>Embryophyta</taxon>
        <taxon>Tracheophyta</taxon>
        <taxon>Spermatophyta</taxon>
        <taxon>Magnoliopsida</taxon>
        <taxon>Liliopsida</taxon>
        <taxon>Araceae</taxon>
        <taxon>Pothoideae</taxon>
        <taxon>Potheae</taxon>
        <taxon>Anthurium</taxon>
    </lineage>
</organism>
<feature type="compositionally biased region" description="Basic and acidic residues" evidence="1">
    <location>
        <begin position="335"/>
        <end position="346"/>
    </location>
</feature>
<dbReference type="EMBL" id="GDJX01008134">
    <property type="protein sequence ID" value="JAT59802.1"/>
    <property type="molecule type" value="Transcribed_RNA"/>
</dbReference>
<feature type="compositionally biased region" description="Acidic residues" evidence="1">
    <location>
        <begin position="497"/>
        <end position="515"/>
    </location>
</feature>
<dbReference type="Pfam" id="PF03909">
    <property type="entry name" value="BSD"/>
    <property type="match status" value="1"/>
</dbReference>
<reference evidence="3" key="1">
    <citation type="submission" date="2015-07" db="EMBL/GenBank/DDBJ databases">
        <title>Transcriptome Assembly of Anthurium amnicola.</title>
        <authorList>
            <person name="Suzuki J."/>
        </authorList>
    </citation>
    <scope>NUCLEOTIDE SEQUENCE</scope>
</reference>
<proteinExistence type="predicted"/>
<dbReference type="GO" id="GO:0005737">
    <property type="term" value="C:cytoplasm"/>
    <property type="evidence" value="ECO:0007669"/>
    <property type="project" value="TreeGrafter"/>
</dbReference>
<dbReference type="SMART" id="SM00751">
    <property type="entry name" value="BSD"/>
    <property type="match status" value="1"/>
</dbReference>
<dbReference type="AlphaFoldDB" id="A0A1D1YYV1"/>
<dbReference type="PANTHER" id="PTHR16019">
    <property type="entry name" value="SYNAPSE-ASSOCIATED PROTEIN"/>
    <property type="match status" value="1"/>
</dbReference>
<feature type="compositionally biased region" description="Acidic residues" evidence="1">
    <location>
        <begin position="67"/>
        <end position="79"/>
    </location>
</feature>